<dbReference type="Pfam" id="PF22608">
    <property type="entry name" value="DNAX_ATPase_lid"/>
    <property type="match status" value="1"/>
</dbReference>
<evidence type="ECO:0000256" key="1">
    <source>
        <dbReference type="ARBA" id="ARBA00006360"/>
    </source>
</evidence>
<dbReference type="GeneID" id="98659510"/>
<dbReference type="GO" id="GO:0006261">
    <property type="term" value="P:DNA-templated DNA replication"/>
    <property type="evidence" value="ECO:0007669"/>
    <property type="project" value="TreeGrafter"/>
</dbReference>
<reference evidence="14 15" key="1">
    <citation type="submission" date="2021-10" db="EMBL/GenBank/DDBJ databases">
        <title>Anaerobic single-cell dispensing facilitates the cultivation of human gut bacteria.</title>
        <authorList>
            <person name="Afrizal A."/>
        </authorList>
    </citation>
    <scope>NUCLEOTIDE SEQUENCE [LARGE SCALE GENOMIC DNA]</scope>
    <source>
        <strain evidence="14 15">CLA-AA-H270</strain>
    </source>
</reference>
<evidence type="ECO:0000256" key="4">
    <source>
        <dbReference type="ARBA" id="ARBA00022695"/>
    </source>
</evidence>
<dbReference type="GO" id="GO:0046872">
    <property type="term" value="F:metal ion binding"/>
    <property type="evidence" value="ECO:0007669"/>
    <property type="project" value="UniProtKB-KW"/>
</dbReference>
<dbReference type="GO" id="GO:0003677">
    <property type="term" value="F:DNA binding"/>
    <property type="evidence" value="ECO:0007669"/>
    <property type="project" value="InterPro"/>
</dbReference>
<evidence type="ECO:0000256" key="5">
    <source>
        <dbReference type="ARBA" id="ARBA00022705"/>
    </source>
</evidence>
<dbReference type="Pfam" id="PF12169">
    <property type="entry name" value="DNA_pol3_gamma3"/>
    <property type="match status" value="1"/>
</dbReference>
<dbReference type="SUPFAM" id="SSF48019">
    <property type="entry name" value="post-AAA+ oligomerization domain-like"/>
    <property type="match status" value="1"/>
</dbReference>
<dbReference type="NCBIfam" id="TIGR02397">
    <property type="entry name" value="dnaX_nterm"/>
    <property type="match status" value="1"/>
</dbReference>
<dbReference type="Pfam" id="PF13177">
    <property type="entry name" value="DNA_pol3_delta2"/>
    <property type="match status" value="1"/>
</dbReference>
<dbReference type="Gene3D" id="1.10.8.60">
    <property type="match status" value="1"/>
</dbReference>
<evidence type="ECO:0000256" key="9">
    <source>
        <dbReference type="ARBA" id="ARBA00022840"/>
    </source>
</evidence>
<evidence type="ECO:0000256" key="7">
    <source>
        <dbReference type="ARBA" id="ARBA00022741"/>
    </source>
</evidence>
<dbReference type="GO" id="GO:0009360">
    <property type="term" value="C:DNA polymerase III complex"/>
    <property type="evidence" value="ECO:0007669"/>
    <property type="project" value="InterPro"/>
</dbReference>
<feature type="region of interest" description="Disordered" evidence="12">
    <location>
        <begin position="390"/>
        <end position="431"/>
    </location>
</feature>
<dbReference type="InterPro" id="IPR012763">
    <property type="entry name" value="DNA_pol_III_sug/sutau_N"/>
</dbReference>
<dbReference type="RefSeq" id="WP_227601116.1">
    <property type="nucleotide sequence ID" value="NZ_JAJEPX010000045.1"/>
</dbReference>
<dbReference type="EMBL" id="JAJEPX010000045">
    <property type="protein sequence ID" value="MCC2177668.1"/>
    <property type="molecule type" value="Genomic_DNA"/>
</dbReference>
<organism evidence="14 15">
    <name type="scientific">Agathobaculum butyriciproducens</name>
    <dbReference type="NCBI Taxonomy" id="1628085"/>
    <lineage>
        <taxon>Bacteria</taxon>
        <taxon>Bacillati</taxon>
        <taxon>Bacillota</taxon>
        <taxon>Clostridia</taxon>
        <taxon>Eubacteriales</taxon>
        <taxon>Butyricicoccaceae</taxon>
        <taxon>Agathobaculum</taxon>
    </lineage>
</organism>
<evidence type="ECO:0000256" key="11">
    <source>
        <dbReference type="ARBA" id="ARBA00049244"/>
    </source>
</evidence>
<protein>
    <recommendedName>
        <fullName evidence="2">DNA-directed DNA polymerase</fullName>
        <ecNumber evidence="2">2.7.7.7</ecNumber>
    </recommendedName>
</protein>
<dbReference type="PANTHER" id="PTHR11669:SF0">
    <property type="entry name" value="PROTEIN STICHEL-LIKE 2"/>
    <property type="match status" value="1"/>
</dbReference>
<keyword evidence="10" id="KW-0239">DNA-directed DNA polymerase</keyword>
<dbReference type="Proteomes" id="UP001298753">
    <property type="component" value="Unassembled WGS sequence"/>
</dbReference>
<feature type="domain" description="AAA+ ATPase" evidence="13">
    <location>
        <begin position="36"/>
        <end position="178"/>
    </location>
</feature>
<keyword evidence="6" id="KW-0479">Metal-binding</keyword>
<sequence>MYQALYRKWRPQTFADVIGQQHITDTLRAQLQSGRLSHAYLFTGTRGTGKTTCAKILARAVNCEHPVNGDPCNECAACRGILDGSVLDVTEIDAASNNGVDNIRDLRDETRYTPAQVRKRVFIIDEVHMLSIGAFNALLKTLEEPPEHVLFILATTELHKVPATILSRCQRFDFRRIGAEDISRRLLDVAAGEGIALTEGAARLIARLADGAMRDALSMLDRAAAAGAVDEKTVTAALGVMGQDDGIRLAEHLKTGDLAAAVGLLDEYYNAGRDLASVYDQMLGLIRDALLVKTSKTDVSALISPAYSVKTLQALCDGLASSTLIAWSRIISDSLDHMRTAANRRVEAELCAVRLCSLGADNYDTLGGRVEALEEKLKNGVPVQMVPAAAAQQAGDVPPPPSDDDAPPLPGDEDAPDWAREEDGTAADTPKQEVTLWSQWQPLLEALTGKINIGAHTNIKLSAKGVLEDNALVILCEDKMTAILAAKEPTISVIREQAAKLNGAPIKVKVREAGEELVVKKNIAVDELIDRAKSMDIQVKQL</sequence>
<dbReference type="EC" id="2.7.7.7" evidence="2"/>
<keyword evidence="9" id="KW-0067">ATP-binding</keyword>
<dbReference type="SMART" id="SM00382">
    <property type="entry name" value="AAA"/>
    <property type="match status" value="1"/>
</dbReference>
<accession>A0AAW4W660</accession>
<dbReference type="FunFam" id="3.40.50.300:FF:000014">
    <property type="entry name" value="DNA polymerase III subunit gamma/tau"/>
    <property type="match status" value="1"/>
</dbReference>
<comment type="similarity">
    <text evidence="1">Belongs to the DnaX/STICHEL family.</text>
</comment>
<proteinExistence type="inferred from homology"/>
<keyword evidence="15" id="KW-1185">Reference proteome</keyword>
<dbReference type="NCBIfam" id="NF004046">
    <property type="entry name" value="PRK05563.1"/>
    <property type="match status" value="1"/>
</dbReference>
<keyword evidence="4 14" id="KW-0548">Nucleotidyltransferase</keyword>
<dbReference type="InterPro" id="IPR008921">
    <property type="entry name" value="DNA_pol3_clamp-load_cplx_C"/>
</dbReference>
<gene>
    <name evidence="14" type="primary">dnaX</name>
    <name evidence="14" type="ORF">LKD22_11120</name>
</gene>
<dbReference type="InterPro" id="IPR050238">
    <property type="entry name" value="DNA_Rep/Repair_Clamp_Loader"/>
</dbReference>
<keyword evidence="8" id="KW-0862">Zinc</keyword>
<evidence type="ECO:0000256" key="3">
    <source>
        <dbReference type="ARBA" id="ARBA00022679"/>
    </source>
</evidence>
<name>A0AAW4W660_9FIRM</name>
<comment type="catalytic activity">
    <reaction evidence="11">
        <text>DNA(n) + a 2'-deoxyribonucleoside 5'-triphosphate = DNA(n+1) + diphosphate</text>
        <dbReference type="Rhea" id="RHEA:22508"/>
        <dbReference type="Rhea" id="RHEA-COMP:17339"/>
        <dbReference type="Rhea" id="RHEA-COMP:17340"/>
        <dbReference type="ChEBI" id="CHEBI:33019"/>
        <dbReference type="ChEBI" id="CHEBI:61560"/>
        <dbReference type="ChEBI" id="CHEBI:173112"/>
        <dbReference type="EC" id="2.7.7.7"/>
    </reaction>
</comment>
<dbReference type="Gene3D" id="3.40.50.300">
    <property type="entry name" value="P-loop containing nucleotide triphosphate hydrolases"/>
    <property type="match status" value="1"/>
</dbReference>
<dbReference type="InterPro" id="IPR022754">
    <property type="entry name" value="DNA_pol_III_gamma-3"/>
</dbReference>
<comment type="caution">
    <text evidence="14">The sequence shown here is derived from an EMBL/GenBank/DDBJ whole genome shotgun (WGS) entry which is preliminary data.</text>
</comment>
<dbReference type="GO" id="GO:0003887">
    <property type="term" value="F:DNA-directed DNA polymerase activity"/>
    <property type="evidence" value="ECO:0007669"/>
    <property type="project" value="UniProtKB-KW"/>
</dbReference>
<keyword evidence="3 14" id="KW-0808">Transferase</keyword>
<evidence type="ECO:0000256" key="2">
    <source>
        <dbReference type="ARBA" id="ARBA00012417"/>
    </source>
</evidence>
<dbReference type="GO" id="GO:0005524">
    <property type="term" value="F:ATP binding"/>
    <property type="evidence" value="ECO:0007669"/>
    <property type="project" value="UniProtKB-KW"/>
</dbReference>
<dbReference type="CDD" id="cd18137">
    <property type="entry name" value="HLD_clamp_pol_III_gamma_tau"/>
    <property type="match status" value="1"/>
</dbReference>
<dbReference type="AlphaFoldDB" id="A0AAW4W660"/>
<dbReference type="InterPro" id="IPR027417">
    <property type="entry name" value="P-loop_NTPase"/>
</dbReference>
<keyword evidence="7" id="KW-0547">Nucleotide-binding</keyword>
<keyword evidence="5" id="KW-0235">DNA replication</keyword>
<dbReference type="Gene3D" id="1.20.272.10">
    <property type="match status" value="1"/>
</dbReference>
<evidence type="ECO:0000313" key="15">
    <source>
        <dbReference type="Proteomes" id="UP001298753"/>
    </source>
</evidence>
<evidence type="ECO:0000259" key="13">
    <source>
        <dbReference type="SMART" id="SM00382"/>
    </source>
</evidence>
<dbReference type="PANTHER" id="PTHR11669">
    <property type="entry name" value="REPLICATION FACTOR C / DNA POLYMERASE III GAMMA-TAU SUBUNIT"/>
    <property type="match status" value="1"/>
</dbReference>
<feature type="compositionally biased region" description="Acidic residues" evidence="12">
    <location>
        <begin position="402"/>
        <end position="416"/>
    </location>
</feature>
<evidence type="ECO:0000256" key="8">
    <source>
        <dbReference type="ARBA" id="ARBA00022833"/>
    </source>
</evidence>
<dbReference type="InterPro" id="IPR045085">
    <property type="entry name" value="HLD_clamp_pol_III_gamma_tau"/>
</dbReference>
<evidence type="ECO:0000256" key="12">
    <source>
        <dbReference type="SAM" id="MobiDB-lite"/>
    </source>
</evidence>
<evidence type="ECO:0000256" key="6">
    <source>
        <dbReference type="ARBA" id="ARBA00022723"/>
    </source>
</evidence>
<evidence type="ECO:0000313" key="14">
    <source>
        <dbReference type="EMBL" id="MCC2177668.1"/>
    </source>
</evidence>
<dbReference type="SUPFAM" id="SSF52540">
    <property type="entry name" value="P-loop containing nucleoside triphosphate hydrolases"/>
    <property type="match status" value="1"/>
</dbReference>
<dbReference type="InterPro" id="IPR003593">
    <property type="entry name" value="AAA+_ATPase"/>
</dbReference>
<evidence type="ECO:0000256" key="10">
    <source>
        <dbReference type="ARBA" id="ARBA00022932"/>
    </source>
</evidence>